<keyword evidence="3" id="KW-1185">Reference proteome</keyword>
<dbReference type="Proteomes" id="UP000308730">
    <property type="component" value="Unassembled WGS sequence"/>
</dbReference>
<dbReference type="GO" id="GO:0140664">
    <property type="term" value="F:ATP-dependent DNA damage sensor activity"/>
    <property type="evidence" value="ECO:0007669"/>
    <property type="project" value="InterPro"/>
</dbReference>
<dbReference type="GO" id="GO:0000722">
    <property type="term" value="P:telomere maintenance via recombination"/>
    <property type="evidence" value="ECO:0007669"/>
    <property type="project" value="TreeGrafter"/>
</dbReference>
<dbReference type="GO" id="GO:0033065">
    <property type="term" value="C:Rad51C-XRCC3 complex"/>
    <property type="evidence" value="ECO:0007669"/>
    <property type="project" value="TreeGrafter"/>
</dbReference>
<dbReference type="GO" id="GO:0000400">
    <property type="term" value="F:four-way junction DNA binding"/>
    <property type="evidence" value="ECO:0007669"/>
    <property type="project" value="TreeGrafter"/>
</dbReference>
<name>A0A4S4N615_9APHY</name>
<dbReference type="GO" id="GO:0090656">
    <property type="term" value="P:t-circle formation"/>
    <property type="evidence" value="ECO:0007669"/>
    <property type="project" value="TreeGrafter"/>
</dbReference>
<evidence type="ECO:0000313" key="3">
    <source>
        <dbReference type="Proteomes" id="UP000308730"/>
    </source>
</evidence>
<dbReference type="InterPro" id="IPR020588">
    <property type="entry name" value="RecA_ATP-bd"/>
</dbReference>
<gene>
    <name evidence="2" type="ORF">EUX98_g325</name>
</gene>
<dbReference type="EMBL" id="SGPM01000002">
    <property type="protein sequence ID" value="THH33895.1"/>
    <property type="molecule type" value="Genomic_DNA"/>
</dbReference>
<feature type="domain" description="RecA family profile 1" evidence="1">
    <location>
        <begin position="1"/>
        <end position="108"/>
    </location>
</feature>
<dbReference type="Pfam" id="PF08423">
    <property type="entry name" value="Rad51"/>
    <property type="match status" value="1"/>
</dbReference>
<evidence type="ECO:0000259" key="1">
    <source>
        <dbReference type="PROSITE" id="PS50162"/>
    </source>
</evidence>
<dbReference type="SUPFAM" id="SSF52540">
    <property type="entry name" value="P-loop containing nucleoside triphosphate hydrolases"/>
    <property type="match status" value="1"/>
</dbReference>
<dbReference type="GO" id="GO:0005657">
    <property type="term" value="C:replication fork"/>
    <property type="evidence" value="ECO:0007669"/>
    <property type="project" value="TreeGrafter"/>
</dbReference>
<dbReference type="PANTHER" id="PTHR46487">
    <property type="entry name" value="DNA REPAIR PROTEIN XRCC3"/>
    <property type="match status" value="1"/>
</dbReference>
<proteinExistence type="predicted"/>
<organism evidence="2 3">
    <name type="scientific">Antrodiella citrinella</name>
    <dbReference type="NCBI Taxonomy" id="2447956"/>
    <lineage>
        <taxon>Eukaryota</taxon>
        <taxon>Fungi</taxon>
        <taxon>Dikarya</taxon>
        <taxon>Basidiomycota</taxon>
        <taxon>Agaricomycotina</taxon>
        <taxon>Agaricomycetes</taxon>
        <taxon>Polyporales</taxon>
        <taxon>Steccherinaceae</taxon>
        <taxon>Antrodiella</taxon>
    </lineage>
</organism>
<dbReference type="GO" id="GO:0005524">
    <property type="term" value="F:ATP binding"/>
    <property type="evidence" value="ECO:0007669"/>
    <property type="project" value="InterPro"/>
</dbReference>
<accession>A0A4S4N615</accession>
<dbReference type="InterPro" id="IPR027417">
    <property type="entry name" value="P-loop_NTPase"/>
</dbReference>
<dbReference type="PROSITE" id="PS50162">
    <property type="entry name" value="RECA_2"/>
    <property type="match status" value="1"/>
</dbReference>
<evidence type="ECO:0000313" key="2">
    <source>
        <dbReference type="EMBL" id="THH33895.1"/>
    </source>
</evidence>
<sequence length="347" mass="37662">MIDTHPSLSSTLCGLGDIHTLKTPTIPILLHVLSYILPSFVEDRLQAGQRHKPVKLVVIDALTELFHSENKTSSTSLAQRAKDIAEISCLLHTLANKYQIAVVVLNEVADVFDREPGSDAGVQQDLLYRDQAKWFSRGHTIPGEDRKEAALGLTWANQVNARVMLTRTDRMLYLSDSDNVRANKRRRLDGDASIDTQTSANDQQTTRLRHMTVIFSSAGPHGSSDYIVSDRGIVVIPDASHSAVFSAPPQPEKSSHATPQASLVAASGSDIPDGGTQVVLSSQPNEQSLDMGAIALGTDGFTYTDEVGAEDGPQTDTDDWETYWKDADLDDLYGSVDLDAFSSSNPG</sequence>
<dbReference type="AlphaFoldDB" id="A0A4S4N615"/>
<dbReference type="GO" id="GO:0061982">
    <property type="term" value="P:meiosis I cell cycle process"/>
    <property type="evidence" value="ECO:0007669"/>
    <property type="project" value="UniProtKB-ARBA"/>
</dbReference>
<dbReference type="GO" id="GO:0071140">
    <property type="term" value="P:resolution of mitotic recombination intermediates"/>
    <property type="evidence" value="ECO:0007669"/>
    <property type="project" value="TreeGrafter"/>
</dbReference>
<dbReference type="OrthoDB" id="1861185at2759"/>
<dbReference type="Gene3D" id="3.40.50.300">
    <property type="entry name" value="P-loop containing nucleotide triphosphate hydrolases"/>
    <property type="match status" value="1"/>
</dbReference>
<reference evidence="2 3" key="1">
    <citation type="submission" date="2019-02" db="EMBL/GenBank/DDBJ databases">
        <title>Genome sequencing of the rare red list fungi Antrodiella citrinella (Flaviporus citrinellus).</title>
        <authorList>
            <person name="Buettner E."/>
            <person name="Kellner H."/>
        </authorList>
    </citation>
    <scope>NUCLEOTIDE SEQUENCE [LARGE SCALE GENOMIC DNA]</scope>
    <source>
        <strain evidence="2 3">DSM 108506</strain>
    </source>
</reference>
<dbReference type="GO" id="GO:0045003">
    <property type="term" value="P:double-strand break repair via synthesis-dependent strand annealing"/>
    <property type="evidence" value="ECO:0007669"/>
    <property type="project" value="TreeGrafter"/>
</dbReference>
<dbReference type="InterPro" id="IPR013632">
    <property type="entry name" value="Rad51_C"/>
</dbReference>
<comment type="caution">
    <text evidence="2">The sequence shown here is derived from an EMBL/GenBank/DDBJ whole genome shotgun (WGS) entry which is preliminary data.</text>
</comment>
<dbReference type="PANTHER" id="PTHR46487:SF1">
    <property type="entry name" value="DNA REPAIR PROTEIN XRCC3"/>
    <property type="match status" value="1"/>
</dbReference>
<protein>
    <recommendedName>
        <fullName evidence="1">RecA family profile 1 domain-containing protein</fullName>
    </recommendedName>
</protein>